<dbReference type="OrthoDB" id="4790882at2"/>
<proteinExistence type="predicted"/>
<evidence type="ECO:0008006" key="3">
    <source>
        <dbReference type="Google" id="ProtNLM"/>
    </source>
</evidence>
<name>A0A3M8ADX8_9MICO</name>
<organism evidence="1 2">
    <name type="scientific">Agromyces tardus</name>
    <dbReference type="NCBI Taxonomy" id="2583849"/>
    <lineage>
        <taxon>Bacteria</taxon>
        <taxon>Bacillati</taxon>
        <taxon>Actinomycetota</taxon>
        <taxon>Actinomycetes</taxon>
        <taxon>Micrococcales</taxon>
        <taxon>Microbacteriaceae</taxon>
        <taxon>Agromyces</taxon>
    </lineage>
</organism>
<evidence type="ECO:0000313" key="2">
    <source>
        <dbReference type="Proteomes" id="UP000275048"/>
    </source>
</evidence>
<sequence>MDDRLILAGGGSTAVAVDELFVEVARLHRLAAAARDWGRRLASITSSLQALGLTSSSAGFLPSRFDASAVDAGLGGAASAITRSIRLAERLGHDLMSSAERYGRAEREAVERWRFLVGAAAWAVGAAPLYAAATAATIAGATWLAAETNAVPRVDRIDWRPVFSSPEFVSLVRALADSPDELAAGGAHVPLAESLRAGDGLGAPSAAAVLLAAAAMIAGTGRSAGAVGTAGAGPVLVERDLGIVQARTVHPQPGAPLPTAPRGVAELAARIPSPEPGAPQVRVERYGEGADARYIAYVTGTVTFDVHAGSEPFDMTSNLHGVADDAPAANVPPAAMERAVRLALAEAGAGTSSPVLVAAYSGGGIAAAQLAAASDLNVVGAVTFGSPTASAPPSDGVPVLAFEHAEDPVPATGGAGAPSPDRLVVARAALDGAVIAPDDVLPGHALSRYRETARLVDASEEARLVAFRQTVAGFAEGGATEVTSFRFGREASAD</sequence>
<gene>
    <name evidence="1" type="ORF">EDM22_10495</name>
</gene>
<dbReference type="RefSeq" id="WP_122937004.1">
    <property type="nucleotide sequence ID" value="NZ_RHHB01000018.1"/>
</dbReference>
<comment type="caution">
    <text evidence="1">The sequence shown here is derived from an EMBL/GenBank/DDBJ whole genome shotgun (WGS) entry which is preliminary data.</text>
</comment>
<accession>A0A3M8ADX8</accession>
<dbReference type="InterPro" id="IPR029058">
    <property type="entry name" value="AB_hydrolase_fold"/>
</dbReference>
<evidence type="ECO:0000313" key="1">
    <source>
        <dbReference type="EMBL" id="RNB48767.1"/>
    </source>
</evidence>
<dbReference type="AlphaFoldDB" id="A0A3M8ADX8"/>
<keyword evidence="2" id="KW-1185">Reference proteome</keyword>
<dbReference type="EMBL" id="RHHB01000018">
    <property type="protein sequence ID" value="RNB48767.1"/>
    <property type="molecule type" value="Genomic_DNA"/>
</dbReference>
<dbReference type="Proteomes" id="UP000275048">
    <property type="component" value="Unassembled WGS sequence"/>
</dbReference>
<protein>
    <recommendedName>
        <fullName evidence="3">Alpha/beta hydrolase</fullName>
    </recommendedName>
</protein>
<reference evidence="1 2" key="1">
    <citation type="submission" date="2018-10" db="EMBL/GenBank/DDBJ databases">
        <title>Isolation, diversity and antibacterial activity of antinobacteria from the wheat rhizosphere soil.</title>
        <authorList>
            <person name="Sun T."/>
        </authorList>
    </citation>
    <scope>NUCLEOTIDE SEQUENCE [LARGE SCALE GENOMIC DNA]</scope>
    <source>
        <strain evidence="1 2">SJ-23</strain>
    </source>
</reference>
<dbReference type="Gene3D" id="3.40.50.1820">
    <property type="entry name" value="alpha/beta hydrolase"/>
    <property type="match status" value="1"/>
</dbReference>